<reference evidence="3 4" key="1">
    <citation type="submission" date="2024-09" db="EMBL/GenBank/DDBJ databases">
        <title>The Natural Products Discovery Center: Release of the First 8490 Sequenced Strains for Exploring Actinobacteria Biosynthetic Diversity.</title>
        <authorList>
            <person name="Kalkreuter E."/>
            <person name="Kautsar S.A."/>
            <person name="Yang D."/>
            <person name="Bader C.D."/>
            <person name="Teijaro C.N."/>
            <person name="Fluegel L."/>
            <person name="Davis C.M."/>
            <person name="Simpson J.R."/>
            <person name="Lauterbach L."/>
            <person name="Steele A.D."/>
            <person name="Gui C."/>
            <person name="Meng S."/>
            <person name="Li G."/>
            <person name="Viehrig K."/>
            <person name="Ye F."/>
            <person name="Su P."/>
            <person name="Kiefer A.F."/>
            <person name="Nichols A."/>
            <person name="Cepeda A.J."/>
            <person name="Yan W."/>
            <person name="Fan B."/>
            <person name="Jiang Y."/>
            <person name="Adhikari A."/>
            <person name="Zheng C.-J."/>
            <person name="Schuster L."/>
            <person name="Cowan T.M."/>
            <person name="Smanski M.J."/>
            <person name="Chevrette M.G."/>
            <person name="De Carvalho L.P.S."/>
            <person name="Shen B."/>
        </authorList>
    </citation>
    <scope>NUCLEOTIDE SEQUENCE [LARGE SCALE GENOMIC DNA]</scope>
    <source>
        <strain evidence="3 4">NPDC057399</strain>
    </source>
</reference>
<sequence length="317" mass="33293">MTHRGNRATNPRRRTLRGAGALAGAALLLAGLHGPSGAAPAATVTGPDVPHTTEAPTTVDLVSTATGFTAPATARPGPTTFRASTTQSGKGWIGLARLKDGKDWDDFLDALSRALSDTPADVPQGAKDLDDTAVLLGGLVIHPGQPGTFTQDLRPGQYLLFDYLTAGDAEPRHRRLTVTGASAGRSPEPTATVVARHVPGVGPRFEVFGSLRAGRPLRYVNRIPGQVNELLFVKVAEGTTEAGLKAWFDALPDDGTFPPDSPFRSLSLGSLHLSTGRSSVVQVPLEPDRYAAITYSKDATDGIKLVKKGLFALVDVH</sequence>
<evidence type="ECO:0000256" key="1">
    <source>
        <dbReference type="SAM" id="MobiDB-lite"/>
    </source>
</evidence>
<dbReference type="EMBL" id="JBHVBU010000016">
    <property type="protein sequence ID" value="MFE7963088.1"/>
    <property type="molecule type" value="Genomic_DNA"/>
</dbReference>
<dbReference type="RefSeq" id="WP_254586104.1">
    <property type="nucleotide sequence ID" value="NZ_JBHVBU010000016.1"/>
</dbReference>
<dbReference type="PROSITE" id="PS51318">
    <property type="entry name" value="TAT"/>
    <property type="match status" value="1"/>
</dbReference>
<keyword evidence="4" id="KW-1185">Reference proteome</keyword>
<feature type="region of interest" description="Disordered" evidence="1">
    <location>
        <begin position="36"/>
        <end position="55"/>
    </location>
</feature>
<dbReference type="Proteomes" id="UP001600650">
    <property type="component" value="Unassembled WGS sequence"/>
</dbReference>
<comment type="caution">
    <text evidence="3">The sequence shown here is derived from an EMBL/GenBank/DDBJ whole genome shotgun (WGS) entry which is preliminary data.</text>
</comment>
<feature type="chain" id="PRO_5046126926" description="Tat pathway signal protein" evidence="2">
    <location>
        <begin position="39"/>
        <end position="317"/>
    </location>
</feature>
<evidence type="ECO:0008006" key="5">
    <source>
        <dbReference type="Google" id="ProtNLM"/>
    </source>
</evidence>
<organism evidence="3 4">
    <name type="scientific">Streptomyces cellulosae</name>
    <dbReference type="NCBI Taxonomy" id="1968"/>
    <lineage>
        <taxon>Bacteria</taxon>
        <taxon>Bacillati</taxon>
        <taxon>Actinomycetota</taxon>
        <taxon>Actinomycetes</taxon>
        <taxon>Kitasatosporales</taxon>
        <taxon>Streptomycetaceae</taxon>
        <taxon>Streptomyces</taxon>
    </lineage>
</organism>
<gene>
    <name evidence="3" type="ORF">ACFU0X_08565</name>
</gene>
<evidence type="ECO:0000313" key="3">
    <source>
        <dbReference type="EMBL" id="MFE7963088.1"/>
    </source>
</evidence>
<evidence type="ECO:0000313" key="4">
    <source>
        <dbReference type="Proteomes" id="UP001600650"/>
    </source>
</evidence>
<dbReference type="InterPro" id="IPR006311">
    <property type="entry name" value="TAT_signal"/>
</dbReference>
<evidence type="ECO:0000256" key="2">
    <source>
        <dbReference type="SAM" id="SignalP"/>
    </source>
</evidence>
<feature type="signal peptide" evidence="2">
    <location>
        <begin position="1"/>
        <end position="38"/>
    </location>
</feature>
<keyword evidence="2" id="KW-0732">Signal</keyword>
<proteinExistence type="predicted"/>
<accession>A0ABW6JCJ8</accession>
<protein>
    <recommendedName>
        <fullName evidence="5">Tat pathway signal protein</fullName>
    </recommendedName>
</protein>
<name>A0ABW6JCJ8_STRCE</name>